<dbReference type="GO" id="GO:0009055">
    <property type="term" value="F:electron transfer activity"/>
    <property type="evidence" value="ECO:0007669"/>
    <property type="project" value="TreeGrafter"/>
</dbReference>
<feature type="domain" description="Rubredoxin-like" evidence="7">
    <location>
        <begin position="37"/>
        <end position="88"/>
    </location>
</feature>
<dbReference type="SUPFAM" id="SSF57802">
    <property type="entry name" value="Rubredoxin-like"/>
    <property type="match status" value="1"/>
</dbReference>
<name>A0A2W4XDR8_9CYAN</name>
<evidence type="ECO:0000259" key="7">
    <source>
        <dbReference type="PROSITE" id="PS50903"/>
    </source>
</evidence>
<dbReference type="InterPro" id="IPR050526">
    <property type="entry name" value="Rubredoxin_ET"/>
</dbReference>
<evidence type="ECO:0000256" key="5">
    <source>
        <dbReference type="RuleBase" id="RU003820"/>
    </source>
</evidence>
<keyword evidence="3 5" id="KW-0249">Electron transport</keyword>
<feature type="transmembrane region" description="Helical" evidence="6">
    <location>
        <begin position="117"/>
        <end position="136"/>
    </location>
</feature>
<dbReference type="Gene3D" id="2.20.28.10">
    <property type="match status" value="1"/>
</dbReference>
<keyword evidence="6" id="KW-0812">Transmembrane</keyword>
<dbReference type="EMBL" id="QBMP01000122">
    <property type="protein sequence ID" value="PZO54047.1"/>
    <property type="molecule type" value="Genomic_DNA"/>
</dbReference>
<keyword evidence="6" id="KW-0472">Membrane</keyword>
<dbReference type="Pfam" id="PF00301">
    <property type="entry name" value="Rubredoxin"/>
    <property type="match status" value="1"/>
</dbReference>
<reference evidence="9" key="1">
    <citation type="submission" date="2018-04" db="EMBL/GenBank/DDBJ databases">
        <authorList>
            <person name="Cornet L."/>
        </authorList>
    </citation>
    <scope>NUCLEOTIDE SEQUENCE [LARGE SCALE GENOMIC DNA]</scope>
</reference>
<comment type="cofactor">
    <cofactor evidence="5">
        <name>Fe(3+)</name>
        <dbReference type="ChEBI" id="CHEBI:29034"/>
    </cofactor>
</comment>
<keyword evidence="6" id="KW-1133">Transmembrane helix</keyword>
<protein>
    <recommendedName>
        <fullName evidence="5">Rubredoxin</fullName>
    </recommendedName>
</protein>
<dbReference type="PRINTS" id="PR00163">
    <property type="entry name" value="RUBREDOXIN"/>
</dbReference>
<dbReference type="Proteomes" id="UP000249794">
    <property type="component" value="Unassembled WGS sequence"/>
</dbReference>
<dbReference type="AlphaFoldDB" id="A0A2W4XDR8"/>
<gene>
    <name evidence="8" type="ORF">DCF15_12245</name>
</gene>
<accession>A0A2W4XDR8</accession>
<comment type="caution">
    <text evidence="8">The sequence shown here is derived from an EMBL/GenBank/DDBJ whole genome shotgun (WGS) entry which is preliminary data.</text>
</comment>
<evidence type="ECO:0000256" key="4">
    <source>
        <dbReference type="ARBA" id="ARBA00023004"/>
    </source>
</evidence>
<reference evidence="8 9" key="2">
    <citation type="submission" date="2018-06" db="EMBL/GenBank/DDBJ databases">
        <title>Metagenomic assembly of (sub)arctic Cyanobacteria and their associated microbiome from non-axenic cultures.</title>
        <authorList>
            <person name="Baurain D."/>
        </authorList>
    </citation>
    <scope>NUCLEOTIDE SEQUENCE [LARGE SCALE GENOMIC DNA]</scope>
    <source>
        <strain evidence="8">ULC027bin1</strain>
    </source>
</reference>
<evidence type="ECO:0000256" key="3">
    <source>
        <dbReference type="ARBA" id="ARBA00022982"/>
    </source>
</evidence>
<comment type="similarity">
    <text evidence="5">Belongs to the rubredoxin family.</text>
</comment>
<dbReference type="PROSITE" id="PS50903">
    <property type="entry name" value="RUBREDOXIN_LIKE"/>
    <property type="match status" value="1"/>
</dbReference>
<evidence type="ECO:0000313" key="8">
    <source>
        <dbReference type="EMBL" id="PZO54047.1"/>
    </source>
</evidence>
<dbReference type="GO" id="GO:0043448">
    <property type="term" value="P:alkane catabolic process"/>
    <property type="evidence" value="ECO:0007669"/>
    <property type="project" value="TreeGrafter"/>
</dbReference>
<evidence type="ECO:0000256" key="6">
    <source>
        <dbReference type="SAM" id="Phobius"/>
    </source>
</evidence>
<keyword evidence="4 5" id="KW-0408">Iron</keyword>
<dbReference type="CDD" id="cd00730">
    <property type="entry name" value="rubredoxin"/>
    <property type="match status" value="1"/>
</dbReference>
<dbReference type="PANTHER" id="PTHR47627:SF1">
    <property type="entry name" value="RUBREDOXIN-1-RELATED"/>
    <property type="match status" value="1"/>
</dbReference>
<dbReference type="GO" id="GO:0005506">
    <property type="term" value="F:iron ion binding"/>
    <property type="evidence" value="ECO:0007669"/>
    <property type="project" value="UniProtKB-UniRule"/>
</dbReference>
<organism evidence="8 9">
    <name type="scientific">Phormidesmis priestleyi</name>
    <dbReference type="NCBI Taxonomy" id="268141"/>
    <lineage>
        <taxon>Bacteria</taxon>
        <taxon>Bacillati</taxon>
        <taxon>Cyanobacteriota</taxon>
        <taxon>Cyanophyceae</taxon>
        <taxon>Leptolyngbyales</taxon>
        <taxon>Leptolyngbyaceae</taxon>
        <taxon>Phormidesmis</taxon>
    </lineage>
</organism>
<evidence type="ECO:0000313" key="9">
    <source>
        <dbReference type="Proteomes" id="UP000249794"/>
    </source>
</evidence>
<dbReference type="InterPro" id="IPR024935">
    <property type="entry name" value="Rubredoxin_dom"/>
</dbReference>
<keyword evidence="1" id="KW-0813">Transport</keyword>
<evidence type="ECO:0000256" key="1">
    <source>
        <dbReference type="ARBA" id="ARBA00022448"/>
    </source>
</evidence>
<proteinExistence type="inferred from homology"/>
<dbReference type="PANTHER" id="PTHR47627">
    <property type="entry name" value="RUBREDOXIN"/>
    <property type="match status" value="1"/>
</dbReference>
<sequence length="137" mass="14467">MIPLVKSDNAAADELSATSATAESVTEEAKPLTPAEMDCYECRACGYTYEPTKGDGRTKVPAGVEFKTLPNTWRCPVCGASTTQFSNIGPVGTASGFKTNLNYGFGVNKLTPGQKNILIFGALGVGVLFFLSLYGLQ</sequence>
<dbReference type="InterPro" id="IPR018527">
    <property type="entry name" value="Rubredoxin_Fe_BS"/>
</dbReference>
<keyword evidence="2 5" id="KW-0479">Metal-binding</keyword>
<dbReference type="PROSITE" id="PS00202">
    <property type="entry name" value="RUBREDOXIN"/>
    <property type="match status" value="1"/>
</dbReference>
<evidence type="ECO:0000256" key="2">
    <source>
        <dbReference type="ARBA" id="ARBA00022723"/>
    </source>
</evidence>
<dbReference type="InterPro" id="IPR024934">
    <property type="entry name" value="Rubredoxin-like_dom"/>
</dbReference>